<sequence length="1365" mass="146899">MRSLRSQAIIAAIICLMVPAIGFGAITVTGPVVPITTRISPEVITISGSGVSPGGSVQLIVGGTASTTTGADATGNWTIIESVILSEGVNQIVVVDPGPPVSSVSAGTVTLDTIAPSVTGITVEPTPATAGVVRVSIGFSEKMNSSTNPIITVTTNNGEQVYTVTANPSWTAPEYKEFVASFTLPVDAANGPASVGISGARDDIGNVMPPNPSIGSFTIDTNSMGGKPRLVRPNPERTIDTIRYLSTLTPQFEWTGVSGATKYVVHVVEAVGNAPYPDVDSDQWDGQFPNNGWTYEATSPWTISRPLTNGGTYLWGVVAYDNGNNVMTSETSGRFGIRTDSIRLAAPANNGYTNSMTPEFSWLPGISPAWTYDLQVSTSPTFSPLHPRSQIGLAGSSMTIEASTDEPARYLTEEGVFYWRIRARDEYGNVNSDSETRRLNIDFTPPQPPEQVSPANEAVLSKTASQDIEFKWTQVTDADRYILQIKMDSSDFTTGSILSWEVSRGNSFTSAAHTVSTLNRDGTYFWRVLSVDKAGNRSDRLKTDGSPYFPSIPSRQFLVDSEPPNGDLITLVSPINDAYVNKTMPKFDWTYGGVATDVQSYELWVSTRKQFTPEAGHPVSEALWTWEVKNTTTTVAYTIDKPLTGEGQFYWKVRVRDKAGNLSNFSYYETFIKDTLPPTKPSISEPASGTVVNSKSITVKVRLSGALTGSSSSLPERQLVKIYSVHGRADAGENYERNNFVLIGQKQGNFGEQEVSVTVNVDSFNGGDADGPIKISATATDEAGNESLHASAVSLVIDLKAPQIKQLILTSDHPGNSSSVDPDYSGRIICSIEFTEPMDKTKNPLVQLQSETGKFLPDAEPLAAPNSSWSEDGTVYTCTFKVPLGTGYNGLATVYIRGDLVDLAGRTISPNPAIYQKYFRIDTAPKLKLKIFYNPTDERDLIISVESSEILAAIPRLEVDTGTATVKPLVSEVINDLYVAKYSITGKEAGEIDVTAYGTDLSGNVGKGVLTFVIENLFTECYKRVASADGQLTIDITPDAVDRDMRIMVLPSEDLSIEQGLSKSASGNEMQGLAKIAALSSESFRAPAGQGLTRVSRVYDIGPANLKLAAQCPVRLEVDPELAADLDSSKIGVYRYQSGRWVFLGRDRSGNTVSTLTNGGGRIALFHDGSAPAVNPVYPSEGQEVDNSRPRMVMEIMDLGSGLNSESVDMRIDGLKVRAIWDDTISSMVFVPERPLSPGDHVLEISASDNVANSSAKVVVAFAAPAPFGIDSAYCWPNPATGGSVNIDFSLSQAAAMAEIRIFDRSGDIVRTYDGLAGFKGANRQSWDLLNEDGEEVSNGVYYARVRATDSTGTVERFVKIAVLR</sequence>
<dbReference type="Proteomes" id="UP000233256">
    <property type="component" value="Unassembled WGS sequence"/>
</dbReference>
<dbReference type="EMBL" id="PGXC01000003">
    <property type="protein sequence ID" value="PKK91330.1"/>
    <property type="molecule type" value="Genomic_DNA"/>
</dbReference>
<proteinExistence type="predicted"/>
<dbReference type="Pfam" id="PF13860">
    <property type="entry name" value="FlgD_ig"/>
    <property type="match status" value="1"/>
</dbReference>
<reference evidence="2 3" key="1">
    <citation type="journal article" date="2017" name="ISME J.">
        <title>Potential for microbial H2 and metal transformations associated with novel bacteria and archaea in deep terrestrial subsurface sediments.</title>
        <authorList>
            <person name="Hernsdorf A.W."/>
            <person name="Amano Y."/>
            <person name="Miyakawa K."/>
            <person name="Ise K."/>
            <person name="Suzuki Y."/>
            <person name="Anantharaman K."/>
            <person name="Probst A."/>
            <person name="Burstein D."/>
            <person name="Thomas B.C."/>
            <person name="Banfield J.F."/>
        </authorList>
    </citation>
    <scope>NUCLEOTIDE SEQUENCE [LARGE SCALE GENOMIC DNA]</scope>
    <source>
        <strain evidence="2">HGW-Wallbacteria-1</strain>
    </source>
</reference>
<feature type="domain" description="FlgD/Vpr Ig-like" evidence="1">
    <location>
        <begin position="1282"/>
        <end position="1350"/>
    </location>
</feature>
<dbReference type="Gene3D" id="2.60.40.10">
    <property type="entry name" value="Immunoglobulins"/>
    <property type="match status" value="4"/>
</dbReference>
<protein>
    <recommendedName>
        <fullName evidence="1">FlgD/Vpr Ig-like domain-containing protein</fullName>
    </recommendedName>
</protein>
<name>A0A2N1PSM2_9BACT</name>
<evidence type="ECO:0000313" key="2">
    <source>
        <dbReference type="EMBL" id="PKK91330.1"/>
    </source>
</evidence>
<gene>
    <name evidence="2" type="ORF">CVV64_06055</name>
</gene>
<dbReference type="Gene3D" id="2.60.40.4070">
    <property type="match status" value="1"/>
</dbReference>
<comment type="caution">
    <text evidence="2">The sequence shown here is derived from an EMBL/GenBank/DDBJ whole genome shotgun (WGS) entry which is preliminary data.</text>
</comment>
<dbReference type="InterPro" id="IPR025965">
    <property type="entry name" value="FlgD/Vpr_Ig-like"/>
</dbReference>
<dbReference type="InterPro" id="IPR013783">
    <property type="entry name" value="Ig-like_fold"/>
</dbReference>
<organism evidence="2 3">
    <name type="scientific">Candidatus Wallbacteria bacterium HGW-Wallbacteria-1</name>
    <dbReference type="NCBI Taxonomy" id="2013854"/>
    <lineage>
        <taxon>Bacteria</taxon>
        <taxon>Candidatus Walliibacteriota</taxon>
    </lineage>
</organism>
<evidence type="ECO:0000313" key="3">
    <source>
        <dbReference type="Proteomes" id="UP000233256"/>
    </source>
</evidence>
<evidence type="ECO:0000259" key="1">
    <source>
        <dbReference type="Pfam" id="PF13860"/>
    </source>
</evidence>
<accession>A0A2N1PSM2</accession>